<sequence length="118" mass="13797">MDNKKEQLIALKAEWAQFYDNLAGAVNTEAGNLLIMQIQNKINEKQKSLVSVSLQPLEYPYYEYPRDDLQKMKAIRAQISSLEELKSELNYEYLIEKTKTYRSEIEDLKSGVELEPIY</sequence>
<name>A0A6J5MDC3_9CAUD</name>
<protein>
    <submittedName>
        <fullName evidence="1">Uncharacterized protein</fullName>
    </submittedName>
</protein>
<proteinExistence type="predicted"/>
<dbReference type="EMBL" id="LR796427">
    <property type="protein sequence ID" value="CAB4143907.1"/>
    <property type="molecule type" value="Genomic_DNA"/>
</dbReference>
<organism evidence="1">
    <name type="scientific">uncultured Caudovirales phage</name>
    <dbReference type="NCBI Taxonomy" id="2100421"/>
    <lineage>
        <taxon>Viruses</taxon>
        <taxon>Duplodnaviria</taxon>
        <taxon>Heunggongvirae</taxon>
        <taxon>Uroviricota</taxon>
        <taxon>Caudoviricetes</taxon>
        <taxon>Peduoviridae</taxon>
        <taxon>Maltschvirus</taxon>
        <taxon>Maltschvirus maltsch</taxon>
    </lineage>
</organism>
<reference evidence="1" key="1">
    <citation type="submission" date="2020-04" db="EMBL/GenBank/DDBJ databases">
        <authorList>
            <person name="Chiriac C."/>
            <person name="Salcher M."/>
            <person name="Ghai R."/>
            <person name="Kavagutti S V."/>
        </authorList>
    </citation>
    <scope>NUCLEOTIDE SEQUENCE</scope>
</reference>
<accession>A0A6J5MDC3</accession>
<evidence type="ECO:0000313" key="1">
    <source>
        <dbReference type="EMBL" id="CAB4143907.1"/>
    </source>
</evidence>
<gene>
    <name evidence="1" type="ORF">UFOVP455_9</name>
</gene>